<proteinExistence type="predicted"/>
<evidence type="ECO:0000313" key="2">
    <source>
        <dbReference type="EMBL" id="QIJ32501.1"/>
    </source>
</evidence>
<accession>A0A6G7MBA9</accession>
<dbReference type="Pfam" id="PF04807">
    <property type="entry name" value="Gemini_AC4_5"/>
    <property type="match status" value="1"/>
</dbReference>
<reference evidence="2" key="1">
    <citation type="submission" date="2019-08" db="EMBL/GenBank/DDBJ databases">
        <title>Yunnan Begomovirus Populations Are Highly Recombinant, Rapidly Evolving, and Segregated Based on Geographical Location.</title>
        <authorList>
            <person name="Zhao L."/>
            <person name="Zhong J."/>
            <person name="Li T."/>
            <person name="Ding M."/>
        </authorList>
    </citation>
    <scope>NUCLEOTIDE SEQUENCE</scope>
    <source>
        <strain evidence="2">YN6563</strain>
    </source>
</reference>
<dbReference type="InterPro" id="IPR006892">
    <property type="entry name" value="Gemini_AC4_5_cons_dom_1"/>
</dbReference>
<evidence type="ECO:0000259" key="1">
    <source>
        <dbReference type="Pfam" id="PF04807"/>
    </source>
</evidence>
<feature type="domain" description="Geminivirus AC4/5 conserved" evidence="1">
    <location>
        <begin position="53"/>
        <end position="83"/>
    </location>
</feature>
<sequence length="109" mass="12616">MVLILPSFLVIIHYIIINTIKLSNNRLLLRCILSTGHRCLEPPDNLETITLVVFHSCRGRLIIIHIKNLLKIIRRSSRTSIPNYPEQNGVRVILNLNIFIHPYLANEIK</sequence>
<organism evidence="2">
    <name type="scientific">Malvastrum yellow vein Yunnan virus</name>
    <dbReference type="NCBI Taxonomy" id="290030"/>
    <lineage>
        <taxon>Viruses</taxon>
        <taxon>Monodnaviria</taxon>
        <taxon>Shotokuvirae</taxon>
        <taxon>Cressdnaviricota</taxon>
        <taxon>Repensiviricetes</taxon>
        <taxon>Geplafuvirales</taxon>
        <taxon>Geminiviridae</taxon>
        <taxon>Begomovirus</taxon>
        <taxon>Begomovirus malvastrumyunnanense</taxon>
    </lineage>
</organism>
<name>A0A6G7MBA9_9GEMI</name>
<dbReference type="EMBL" id="MN249692">
    <property type="protein sequence ID" value="QIJ32501.1"/>
    <property type="molecule type" value="Genomic_DNA"/>
</dbReference>
<protein>
    <submittedName>
        <fullName evidence="2">C5 protein</fullName>
    </submittedName>
</protein>
<gene>
    <name evidence="2" type="primary">C5</name>
</gene>